<dbReference type="InterPro" id="IPR029000">
    <property type="entry name" value="Cyclophilin-like_dom_sf"/>
</dbReference>
<dbReference type="EMBL" id="CAKOGP040002391">
    <property type="protein sequence ID" value="CAJ1968563.1"/>
    <property type="molecule type" value="Genomic_DNA"/>
</dbReference>
<evidence type="ECO:0000313" key="3">
    <source>
        <dbReference type="Proteomes" id="UP001295423"/>
    </source>
</evidence>
<evidence type="ECO:0000313" key="2">
    <source>
        <dbReference type="EMBL" id="CAJ1968563.1"/>
    </source>
</evidence>
<sequence length="269" mass="30218">MNHNYGTFVAHCERDRAPVHVDRVYNLARLGYYSDNYFFRVLPKFVAQFGTSGDPYLSNIYNYTTTTRSTTNSDCAILKPQPPFMPYCMGGEEAKEPIQSLFARLVRSVLLLANNNNNNSDNDDETLLLHEKNKNKPMTIVQPTQTTSDKNNCTKVNSLSNTFGTISMSTSYNKDLPGYPEGVTWNATAELFINLADNQRLDQHLFVPICTVEQMDTVVKFPSFGEVSDLGGPGPSLGLLYEQGNAYIESNSEWKSEMAKVERVTICDE</sequence>
<accession>A0AAD2GCF1</accession>
<comment type="caution">
    <text evidence="2">The sequence shown here is derived from an EMBL/GenBank/DDBJ whole genome shotgun (WGS) entry which is preliminary data.</text>
</comment>
<dbReference type="AlphaFoldDB" id="A0AAD2GCF1"/>
<keyword evidence="3" id="KW-1185">Reference proteome</keyword>
<feature type="domain" description="PPIase cyclophilin-type" evidence="1">
    <location>
        <begin position="3"/>
        <end position="218"/>
    </location>
</feature>
<organism evidence="2 3">
    <name type="scientific">Cylindrotheca closterium</name>
    <dbReference type="NCBI Taxonomy" id="2856"/>
    <lineage>
        <taxon>Eukaryota</taxon>
        <taxon>Sar</taxon>
        <taxon>Stramenopiles</taxon>
        <taxon>Ochrophyta</taxon>
        <taxon>Bacillariophyta</taxon>
        <taxon>Bacillariophyceae</taxon>
        <taxon>Bacillariophycidae</taxon>
        <taxon>Bacillariales</taxon>
        <taxon>Bacillariaceae</taxon>
        <taxon>Cylindrotheca</taxon>
    </lineage>
</organism>
<gene>
    <name evidence="2" type="ORF">CYCCA115_LOCUS23297</name>
</gene>
<name>A0AAD2GCF1_9STRA</name>
<dbReference type="GO" id="GO:0003755">
    <property type="term" value="F:peptidyl-prolyl cis-trans isomerase activity"/>
    <property type="evidence" value="ECO:0007669"/>
    <property type="project" value="InterPro"/>
</dbReference>
<dbReference type="Pfam" id="PF00160">
    <property type="entry name" value="Pro_isomerase"/>
    <property type="match status" value="1"/>
</dbReference>
<dbReference type="Proteomes" id="UP001295423">
    <property type="component" value="Unassembled WGS sequence"/>
</dbReference>
<dbReference type="InterPro" id="IPR002130">
    <property type="entry name" value="Cyclophilin-type_PPIase_dom"/>
</dbReference>
<reference evidence="2" key="1">
    <citation type="submission" date="2023-08" db="EMBL/GenBank/DDBJ databases">
        <authorList>
            <person name="Audoor S."/>
            <person name="Bilcke G."/>
        </authorList>
    </citation>
    <scope>NUCLEOTIDE SEQUENCE</scope>
</reference>
<dbReference type="SUPFAM" id="SSF50891">
    <property type="entry name" value="Cyclophilin-like"/>
    <property type="match status" value="1"/>
</dbReference>
<protein>
    <recommendedName>
        <fullName evidence="1">PPIase cyclophilin-type domain-containing protein</fullName>
    </recommendedName>
</protein>
<dbReference type="Gene3D" id="2.40.100.10">
    <property type="entry name" value="Cyclophilin-like"/>
    <property type="match status" value="1"/>
</dbReference>
<proteinExistence type="predicted"/>
<evidence type="ECO:0000259" key="1">
    <source>
        <dbReference type="Pfam" id="PF00160"/>
    </source>
</evidence>